<dbReference type="GO" id="GO:0005743">
    <property type="term" value="C:mitochondrial inner membrane"/>
    <property type="evidence" value="ECO:0007669"/>
    <property type="project" value="TreeGrafter"/>
</dbReference>
<dbReference type="OrthoDB" id="8755372at2759"/>
<evidence type="ECO:0000256" key="1">
    <source>
        <dbReference type="SAM" id="Phobius"/>
    </source>
</evidence>
<sequence>MPGPSKFQKKNYKRLRQHQMIGWKYAAFVGGIVGAIGLALYPIAIQPMIDPTKWQEIQKEARAGYDVEKIQPGEMRVWTNPMKSKSEKE</sequence>
<keyword evidence="1" id="KW-1133">Transmembrane helix</keyword>
<dbReference type="EMBL" id="NEDP02005120">
    <property type="protein sequence ID" value="OWF43343.1"/>
    <property type="molecule type" value="Genomic_DNA"/>
</dbReference>
<keyword evidence="1" id="KW-0472">Membrane</keyword>
<dbReference type="STRING" id="6573.A0A210Q3M1"/>
<evidence type="ECO:0000313" key="2">
    <source>
        <dbReference type="EMBL" id="OWF43343.1"/>
    </source>
</evidence>
<accession>A0A210Q3M1</accession>
<dbReference type="PANTHER" id="PTHR34923:SF1">
    <property type="entry name" value="SMALL INTEGRAL MEMBRANE PROTEIN 20"/>
    <property type="match status" value="1"/>
</dbReference>
<dbReference type="Pfam" id="PF15061">
    <property type="entry name" value="MITRAC7_Phoenixin"/>
    <property type="match status" value="1"/>
</dbReference>
<keyword evidence="1" id="KW-0812">Transmembrane</keyword>
<keyword evidence="3" id="KW-1185">Reference proteome</keyword>
<dbReference type="Proteomes" id="UP000242188">
    <property type="component" value="Unassembled WGS sequence"/>
</dbReference>
<organism evidence="2 3">
    <name type="scientific">Mizuhopecten yessoensis</name>
    <name type="common">Japanese scallop</name>
    <name type="synonym">Patinopecten yessoensis</name>
    <dbReference type="NCBI Taxonomy" id="6573"/>
    <lineage>
        <taxon>Eukaryota</taxon>
        <taxon>Metazoa</taxon>
        <taxon>Spiralia</taxon>
        <taxon>Lophotrochozoa</taxon>
        <taxon>Mollusca</taxon>
        <taxon>Bivalvia</taxon>
        <taxon>Autobranchia</taxon>
        <taxon>Pteriomorphia</taxon>
        <taxon>Pectinida</taxon>
        <taxon>Pectinoidea</taxon>
        <taxon>Pectinidae</taxon>
        <taxon>Mizuhopecten</taxon>
    </lineage>
</organism>
<protein>
    <recommendedName>
        <fullName evidence="4">Small integral membrane protein 20</fullName>
    </recommendedName>
</protein>
<feature type="transmembrane region" description="Helical" evidence="1">
    <location>
        <begin position="21"/>
        <end position="44"/>
    </location>
</feature>
<evidence type="ECO:0008006" key="4">
    <source>
        <dbReference type="Google" id="ProtNLM"/>
    </source>
</evidence>
<gene>
    <name evidence="2" type="ORF">KP79_PYT12657</name>
</gene>
<evidence type="ECO:0000313" key="3">
    <source>
        <dbReference type="Proteomes" id="UP000242188"/>
    </source>
</evidence>
<dbReference type="GO" id="GO:0033617">
    <property type="term" value="P:mitochondrial respiratory chain complex IV assembly"/>
    <property type="evidence" value="ECO:0007669"/>
    <property type="project" value="InterPro"/>
</dbReference>
<dbReference type="PANTHER" id="PTHR34923">
    <property type="entry name" value="SMALL INTEGRAL MEMBRANE PROTEIN 20"/>
    <property type="match status" value="1"/>
</dbReference>
<dbReference type="AlphaFoldDB" id="A0A210Q3M1"/>
<proteinExistence type="predicted"/>
<name>A0A210Q3M1_MIZYE</name>
<reference evidence="2 3" key="1">
    <citation type="journal article" date="2017" name="Nat. Ecol. Evol.">
        <title>Scallop genome provides insights into evolution of bilaterian karyotype and development.</title>
        <authorList>
            <person name="Wang S."/>
            <person name="Zhang J."/>
            <person name="Jiao W."/>
            <person name="Li J."/>
            <person name="Xun X."/>
            <person name="Sun Y."/>
            <person name="Guo X."/>
            <person name="Huan P."/>
            <person name="Dong B."/>
            <person name="Zhang L."/>
            <person name="Hu X."/>
            <person name="Sun X."/>
            <person name="Wang J."/>
            <person name="Zhao C."/>
            <person name="Wang Y."/>
            <person name="Wang D."/>
            <person name="Huang X."/>
            <person name="Wang R."/>
            <person name="Lv J."/>
            <person name="Li Y."/>
            <person name="Zhang Z."/>
            <person name="Liu B."/>
            <person name="Lu W."/>
            <person name="Hui Y."/>
            <person name="Liang J."/>
            <person name="Zhou Z."/>
            <person name="Hou R."/>
            <person name="Li X."/>
            <person name="Liu Y."/>
            <person name="Li H."/>
            <person name="Ning X."/>
            <person name="Lin Y."/>
            <person name="Zhao L."/>
            <person name="Xing Q."/>
            <person name="Dou J."/>
            <person name="Li Y."/>
            <person name="Mao J."/>
            <person name="Guo H."/>
            <person name="Dou H."/>
            <person name="Li T."/>
            <person name="Mu C."/>
            <person name="Jiang W."/>
            <person name="Fu Q."/>
            <person name="Fu X."/>
            <person name="Miao Y."/>
            <person name="Liu J."/>
            <person name="Yu Q."/>
            <person name="Li R."/>
            <person name="Liao H."/>
            <person name="Li X."/>
            <person name="Kong Y."/>
            <person name="Jiang Z."/>
            <person name="Chourrout D."/>
            <person name="Li R."/>
            <person name="Bao Z."/>
        </authorList>
    </citation>
    <scope>NUCLEOTIDE SEQUENCE [LARGE SCALE GENOMIC DNA]</scope>
    <source>
        <strain evidence="2 3">PY_sf001</strain>
    </source>
</reference>
<dbReference type="InterPro" id="IPR027917">
    <property type="entry name" value="MITRAC7/Phoenixin"/>
</dbReference>
<comment type="caution">
    <text evidence="2">The sequence shown here is derived from an EMBL/GenBank/DDBJ whole genome shotgun (WGS) entry which is preliminary data.</text>
</comment>